<feature type="active site" description="Proton donor" evidence="4">
    <location>
        <position position="197"/>
    </location>
</feature>
<dbReference type="GO" id="GO:0004553">
    <property type="term" value="F:hydrolase activity, hydrolyzing O-glycosyl compounds"/>
    <property type="evidence" value="ECO:0007669"/>
    <property type="project" value="InterPro"/>
</dbReference>
<keyword evidence="3 6" id="KW-0326">Glycosidase</keyword>
<proteinExistence type="inferred from homology"/>
<evidence type="ECO:0000256" key="1">
    <source>
        <dbReference type="ARBA" id="ARBA00009865"/>
    </source>
</evidence>
<protein>
    <recommendedName>
        <fullName evidence="7">Beta-xylosidase C-terminal Concanavalin A-like domain-containing protein</fullName>
    </recommendedName>
</protein>
<feature type="site" description="Important for catalytic activity, responsible for pKa modulation of the active site Glu and correct orientation of both the proton donor and substrate" evidence="5">
    <location>
        <position position="143"/>
    </location>
</feature>
<gene>
    <name evidence="8" type="ORF">H2200_007204</name>
</gene>
<dbReference type="PANTHER" id="PTHR42812:SF12">
    <property type="entry name" value="BETA-XYLOSIDASE-RELATED"/>
    <property type="match status" value="1"/>
</dbReference>
<dbReference type="Gene3D" id="2.115.10.20">
    <property type="entry name" value="Glycosyl hydrolase domain, family 43"/>
    <property type="match status" value="1"/>
</dbReference>
<evidence type="ECO:0000313" key="8">
    <source>
        <dbReference type="EMBL" id="KAJ9608216.1"/>
    </source>
</evidence>
<dbReference type="EMBL" id="JAPDRK010000010">
    <property type="protein sequence ID" value="KAJ9608216.1"/>
    <property type="molecule type" value="Genomic_DNA"/>
</dbReference>
<evidence type="ECO:0000256" key="6">
    <source>
        <dbReference type="RuleBase" id="RU361187"/>
    </source>
</evidence>
<dbReference type="GO" id="GO:0005975">
    <property type="term" value="P:carbohydrate metabolic process"/>
    <property type="evidence" value="ECO:0007669"/>
    <property type="project" value="InterPro"/>
</dbReference>
<evidence type="ECO:0000256" key="3">
    <source>
        <dbReference type="ARBA" id="ARBA00023295"/>
    </source>
</evidence>
<comment type="caution">
    <text evidence="8">The sequence shown here is derived from an EMBL/GenBank/DDBJ whole genome shotgun (WGS) entry which is preliminary data.</text>
</comment>
<comment type="similarity">
    <text evidence="1 6">Belongs to the glycosyl hydrolase 43 family.</text>
</comment>
<dbReference type="SUPFAM" id="SSF49899">
    <property type="entry name" value="Concanavalin A-like lectins/glucanases"/>
    <property type="match status" value="1"/>
</dbReference>
<dbReference type="InterPro" id="IPR051795">
    <property type="entry name" value="Glycosyl_Hydrlase_43"/>
</dbReference>
<dbReference type="SUPFAM" id="SSF75005">
    <property type="entry name" value="Arabinanase/levansucrase/invertase"/>
    <property type="match status" value="1"/>
</dbReference>
<sequence length="513" mass="56841">MASLNPIIPGFAPDPSVVLINDTFYLVNSTFHLFPGLPVYASKDLVTWRHIGNAINRLSQMSFSKSITGLVPLEDLGEVMLTTGGLYAPTIRHSNGTVYVVCTNVIHTEDSVGDRTENFFVSTKDILSDEWSDPVYFDFDGIDPSLFFDDDGRVYMQGSAAPGPMTKINQFEIDLATGRKLSEEKTIWGGTGGIYPEGPHMYKKDGWYYLLISEGGTHEGHMITTARSKEIWGPYEAYENNPVMTARGTGEYIRYTGHCDMFQDRQGNWWGVCLGVRKDRKGRFIMGRETFITPGSWPEGEWPSLQLVKSSPQGLVHQGNSTPLTAKPMVDFVYIRDAKLDSYAFASGAKDITVKASSVDLSHSSASPSFVGKRQRLLQGASSVTMSAGPQGWVNGIRGGLVVYKDEHRFVRILYDSSQKAMVFEVLNNAKKIHRTEQQPIQIQDRIALKIDYTEEEYRLTFKDAADASAGWNLLAVVDTLELTDPDFVGPVVGVFAVSGDEADIVFSDLEIA</sequence>
<evidence type="ECO:0000259" key="7">
    <source>
        <dbReference type="Pfam" id="PF17851"/>
    </source>
</evidence>
<dbReference type="PANTHER" id="PTHR42812">
    <property type="entry name" value="BETA-XYLOSIDASE"/>
    <property type="match status" value="1"/>
</dbReference>
<evidence type="ECO:0000256" key="2">
    <source>
        <dbReference type="ARBA" id="ARBA00022801"/>
    </source>
</evidence>
<name>A0AA39CGW7_9EURO</name>
<dbReference type="CDD" id="cd18617">
    <property type="entry name" value="GH43_XynB-like"/>
    <property type="match status" value="1"/>
</dbReference>
<dbReference type="InterPro" id="IPR013320">
    <property type="entry name" value="ConA-like_dom_sf"/>
</dbReference>
<dbReference type="InterPro" id="IPR023296">
    <property type="entry name" value="Glyco_hydro_beta-prop_sf"/>
</dbReference>
<evidence type="ECO:0000256" key="4">
    <source>
        <dbReference type="PIRSR" id="PIRSR606710-1"/>
    </source>
</evidence>
<dbReference type="Proteomes" id="UP001172673">
    <property type="component" value="Unassembled WGS sequence"/>
</dbReference>
<feature type="active site" description="Proton acceptor" evidence="4">
    <location>
        <position position="14"/>
    </location>
</feature>
<reference evidence="8" key="1">
    <citation type="submission" date="2022-10" db="EMBL/GenBank/DDBJ databases">
        <title>Culturing micro-colonial fungi from biological soil crusts in the Mojave desert and describing Neophaeococcomyces mojavensis, and introducing the new genera and species Taxawa tesnikishii.</title>
        <authorList>
            <person name="Kurbessoian T."/>
            <person name="Stajich J.E."/>
        </authorList>
    </citation>
    <scope>NUCLEOTIDE SEQUENCE</scope>
    <source>
        <strain evidence="8">TK_41</strain>
    </source>
</reference>
<organism evidence="8 9">
    <name type="scientific">Cladophialophora chaetospira</name>
    <dbReference type="NCBI Taxonomy" id="386627"/>
    <lineage>
        <taxon>Eukaryota</taxon>
        <taxon>Fungi</taxon>
        <taxon>Dikarya</taxon>
        <taxon>Ascomycota</taxon>
        <taxon>Pezizomycotina</taxon>
        <taxon>Eurotiomycetes</taxon>
        <taxon>Chaetothyriomycetidae</taxon>
        <taxon>Chaetothyriales</taxon>
        <taxon>Herpotrichiellaceae</taxon>
        <taxon>Cladophialophora</taxon>
    </lineage>
</organism>
<keyword evidence="2 6" id="KW-0378">Hydrolase</keyword>
<evidence type="ECO:0000256" key="5">
    <source>
        <dbReference type="PIRSR" id="PIRSR606710-2"/>
    </source>
</evidence>
<dbReference type="Gene3D" id="2.60.120.200">
    <property type="match status" value="1"/>
</dbReference>
<accession>A0AA39CGW7</accession>
<dbReference type="InterPro" id="IPR041542">
    <property type="entry name" value="GH43_C2"/>
</dbReference>
<dbReference type="AlphaFoldDB" id="A0AA39CGW7"/>
<dbReference type="InterPro" id="IPR006710">
    <property type="entry name" value="Glyco_hydro_43"/>
</dbReference>
<keyword evidence="9" id="KW-1185">Reference proteome</keyword>
<dbReference type="Pfam" id="PF17851">
    <property type="entry name" value="GH43_C2"/>
    <property type="match status" value="1"/>
</dbReference>
<evidence type="ECO:0000313" key="9">
    <source>
        <dbReference type="Proteomes" id="UP001172673"/>
    </source>
</evidence>
<dbReference type="Pfam" id="PF04616">
    <property type="entry name" value="Glyco_hydro_43"/>
    <property type="match status" value="1"/>
</dbReference>
<feature type="domain" description="Beta-xylosidase C-terminal Concanavalin A-like" evidence="7">
    <location>
        <begin position="332"/>
        <end position="500"/>
    </location>
</feature>